<comment type="pathway">
    <text evidence="1">Protein modification; protein ubiquitination.</text>
</comment>
<feature type="domain" description="F-box" evidence="2">
    <location>
        <begin position="28"/>
        <end position="75"/>
    </location>
</feature>
<accession>K9IWJ4</accession>
<evidence type="ECO:0000259" key="2">
    <source>
        <dbReference type="PROSITE" id="PS50181"/>
    </source>
</evidence>
<dbReference type="PANTHER" id="PTHR12874">
    <property type="entry name" value="F-BOX ONLY PROTEIN 48-RELATED"/>
    <property type="match status" value="1"/>
</dbReference>
<dbReference type="AlphaFoldDB" id="K9IWJ4"/>
<name>K9IWJ4_DESRO</name>
<dbReference type="Gene3D" id="1.20.1280.50">
    <property type="match status" value="1"/>
</dbReference>
<dbReference type="InterPro" id="IPR001810">
    <property type="entry name" value="F-box_dom"/>
</dbReference>
<dbReference type="InterPro" id="IPR036047">
    <property type="entry name" value="F-box-like_dom_sf"/>
</dbReference>
<sequence>MQNNAKRNNNSRVSDIELNSVDAEESQNKFFEQLPPEVTLCIFSWLDVQSLCRVSMTFRSWNQKIRANDSLWKPHCLALRAVCKREIDDDLKSGYSWRDILRRNYQKSKVKLEWLSGRYSNISSPINLPEKIMYPMDAETWGEILEAELKRCKNHKDLIVLRV</sequence>
<dbReference type="PROSITE" id="PS50181">
    <property type="entry name" value="FBOX"/>
    <property type="match status" value="1"/>
</dbReference>
<dbReference type="RefSeq" id="XP_024408807.1">
    <property type="nucleotide sequence ID" value="XM_024553039.4"/>
</dbReference>
<dbReference type="PANTHER" id="PTHR12874:SF9">
    <property type="entry name" value="F-BOX ONLY PROTEIN 48"/>
    <property type="match status" value="1"/>
</dbReference>
<protein>
    <recommendedName>
        <fullName evidence="1">F-box only protein</fullName>
    </recommendedName>
</protein>
<comment type="function">
    <text evidence="1">Substrate recognition component of a SCF (SKP1-CUL1-F-box protein) E3 ubiquitin-protein ligase complex which mediates the ubiquitination and subsequent proteasomal degradation of target proteins and plays a role in several biological processes such as cell cycle, cell proliferation, or maintenance of chromosome stability. Ubiquitinates mTORC1-bound TTI1 and TELO2 when they are phosphorylated by CK2 following growth factor deprivation, leading to their degradation. In contrast, does not mediate ubiquitination of TTI1 and TELO2 when they are part of the mTORC2 complex. As a consequence, mTORC1 is inactivated to restrain cell growth and protein translation, while mTORC2 is the activated due to the relief of feedback inhibition by mTORC1. Plays a role in maintaining epithelial cell survival by regulating the turn-over of chromatin modulator PRMT4 through ubiquitination and degradation by the proteasomal pathway. Regulates also PPARgamma stability by facilitating PPARgamma/PPARG ubiquitination and thereby plays a role in adipocyte differentiation.</text>
</comment>
<dbReference type="EMBL" id="GABZ01008299">
    <property type="protein sequence ID" value="JAA45226.1"/>
    <property type="molecule type" value="mRNA"/>
</dbReference>
<dbReference type="OrthoDB" id="10257471at2759"/>
<proteinExistence type="evidence at transcript level"/>
<dbReference type="RefSeq" id="XP_024408806.1">
    <property type="nucleotide sequence ID" value="XM_024553038.4"/>
</dbReference>
<comment type="subunit">
    <text evidence="1">Part of the SCF (SKP1-CUL1-F-box) E3 ubiquitin-protein ligase complex SCF(FBXO9) composed of CUL1, SKP1, RBX1 and FBXO9. Interacts with TTI1 and TELO2; when TTI1 and TELO2 are phosphorylated by CK2.</text>
</comment>
<evidence type="ECO:0000256" key="1">
    <source>
        <dbReference type="RuleBase" id="RU369085"/>
    </source>
</evidence>
<dbReference type="CTD" id="554251"/>
<dbReference type="SMART" id="SM00256">
    <property type="entry name" value="FBOX"/>
    <property type="match status" value="1"/>
</dbReference>
<dbReference type="Pfam" id="PF12937">
    <property type="entry name" value="F-box-like"/>
    <property type="match status" value="1"/>
</dbReference>
<keyword evidence="1" id="KW-0833">Ubl conjugation pathway</keyword>
<dbReference type="GeneID" id="112298129"/>
<dbReference type="GO" id="GO:0016567">
    <property type="term" value="P:protein ubiquitination"/>
    <property type="evidence" value="ECO:0007669"/>
    <property type="project" value="UniProtKB-UniRule"/>
</dbReference>
<keyword evidence="1" id="KW-0963">Cytoplasm</keyword>
<evidence type="ECO:0000313" key="3">
    <source>
        <dbReference type="EMBL" id="JAA45226.1"/>
    </source>
</evidence>
<dbReference type="GO" id="GO:0019005">
    <property type="term" value="C:SCF ubiquitin ligase complex"/>
    <property type="evidence" value="ECO:0007669"/>
    <property type="project" value="UniProtKB-UniRule"/>
</dbReference>
<organism evidence="3">
    <name type="scientific">Desmodus rotundus</name>
    <name type="common">Vampire bat</name>
    <dbReference type="NCBI Taxonomy" id="9430"/>
    <lineage>
        <taxon>Eukaryota</taxon>
        <taxon>Metazoa</taxon>
        <taxon>Chordata</taxon>
        <taxon>Craniata</taxon>
        <taxon>Vertebrata</taxon>
        <taxon>Euteleostomi</taxon>
        <taxon>Mammalia</taxon>
        <taxon>Eutheria</taxon>
        <taxon>Laurasiatheria</taxon>
        <taxon>Chiroptera</taxon>
        <taxon>Yangochiroptera</taxon>
        <taxon>Phyllostomidae</taxon>
        <taxon>Desmodontinae</taxon>
        <taxon>Desmodus</taxon>
    </lineage>
</organism>
<reference evidence="3" key="1">
    <citation type="submission" date="2012-11" db="EMBL/GenBank/DDBJ databases">
        <title>The Vampirome: Transcriptome and Proteome Analysis of the Submandibular and Accessory Glands of the Vampire Bat and Vector of Human Rabies, Desmodus rotundus.</title>
        <authorList>
            <person name="Francischetti I.M.B."/>
            <person name="Assumpcao T.C.F."/>
            <person name="Ma D."/>
            <person name="Vicente E.C."/>
            <person name="Ribeiro J.M.C."/>
        </authorList>
    </citation>
    <scope>NUCLEOTIDE SEQUENCE</scope>
    <source>
        <tissue evidence="3">Salivary gland</tissue>
    </source>
</reference>
<dbReference type="SUPFAM" id="SSF81383">
    <property type="entry name" value="F-box domain"/>
    <property type="match status" value="1"/>
</dbReference>
<comment type="subcellular location">
    <subcellularLocation>
        <location evidence="1">Cytoplasm</location>
    </subcellularLocation>
</comment>
<dbReference type="GO" id="GO:0005737">
    <property type="term" value="C:cytoplasm"/>
    <property type="evidence" value="ECO:0007669"/>
    <property type="project" value="UniProtKB-SubCell"/>
</dbReference>
<dbReference type="KEGG" id="dro:112298129"/>
<dbReference type="GO" id="GO:0031146">
    <property type="term" value="P:SCF-dependent proteasomal ubiquitin-dependent protein catabolic process"/>
    <property type="evidence" value="ECO:0007669"/>
    <property type="project" value="UniProtKB-UniRule"/>
</dbReference>